<proteinExistence type="predicted"/>
<name>A0A4W5Q5N2_9TELE</name>
<reference evidence="5" key="2">
    <citation type="submission" date="2025-08" db="UniProtKB">
        <authorList>
            <consortium name="Ensembl"/>
        </authorList>
    </citation>
    <scope>IDENTIFICATION</scope>
</reference>
<dbReference type="Pfam" id="PF23679">
    <property type="entry name" value="UPA-FIIND"/>
    <property type="match status" value="1"/>
</dbReference>
<reference evidence="5" key="3">
    <citation type="submission" date="2025-09" db="UniProtKB">
        <authorList>
            <consortium name="Ensembl"/>
        </authorList>
    </citation>
    <scope>IDENTIFICATION</scope>
</reference>
<feature type="compositionally biased region" description="Low complexity" evidence="3">
    <location>
        <begin position="275"/>
        <end position="287"/>
    </location>
</feature>
<dbReference type="GO" id="GO:0005829">
    <property type="term" value="C:cytosol"/>
    <property type="evidence" value="ECO:0007669"/>
    <property type="project" value="UniProtKB-SubCell"/>
</dbReference>
<feature type="compositionally biased region" description="Polar residues" evidence="3">
    <location>
        <begin position="243"/>
        <end position="256"/>
    </location>
</feature>
<dbReference type="AlphaFoldDB" id="A0A4W5Q5N2"/>
<keyword evidence="2" id="KW-0963">Cytoplasm</keyword>
<organism evidence="5 6">
    <name type="scientific">Hucho hucho</name>
    <name type="common">huchen</name>
    <dbReference type="NCBI Taxonomy" id="62062"/>
    <lineage>
        <taxon>Eukaryota</taxon>
        <taxon>Metazoa</taxon>
        <taxon>Chordata</taxon>
        <taxon>Craniata</taxon>
        <taxon>Vertebrata</taxon>
        <taxon>Euteleostomi</taxon>
        <taxon>Actinopterygii</taxon>
        <taxon>Neopterygii</taxon>
        <taxon>Teleostei</taxon>
        <taxon>Protacanthopterygii</taxon>
        <taxon>Salmoniformes</taxon>
        <taxon>Salmonidae</taxon>
        <taxon>Salmoninae</taxon>
        <taxon>Hucho</taxon>
    </lineage>
</organism>
<evidence type="ECO:0000256" key="2">
    <source>
        <dbReference type="ARBA" id="ARBA00022490"/>
    </source>
</evidence>
<evidence type="ECO:0000259" key="4">
    <source>
        <dbReference type="PROSITE" id="PS51830"/>
    </source>
</evidence>
<sequence length="300" mass="33223">MEGEGEVLYRTVPWNRRLLAQSGKRPAGPLFKIDCPLKSVCQLHLPHSEIHGDKGGCDFLSVAHVTDDNIEIIPPHEITETHIIINITGFSDYGLTKDKDAPMSPINGLVLSFFKPSHDLYVLLLPKNVVLEEVEKKWKDRGAVLNLTPPDCELTPNKSYSLSGRPVHLIQPKTATFVHFKEYENYTATFQVKLQAEYVHLTLNKKINAGPLFKLRGLFRNSDCVWERSVEFQATPPRDDSAVSPTEVPSSVTPTGGATVASKLHLPAAPPTDISTHPPQQTSTLPPTSMVIQSLLQLLI</sequence>
<dbReference type="PROSITE" id="PS51830">
    <property type="entry name" value="FIIND"/>
    <property type="match status" value="1"/>
</dbReference>
<feature type="domain" description="FIIND" evidence="4">
    <location>
        <begin position="1"/>
        <end position="244"/>
    </location>
</feature>
<dbReference type="GeneTree" id="ENSGT00940000178015"/>
<protein>
    <recommendedName>
        <fullName evidence="4">FIIND domain-containing protein</fullName>
    </recommendedName>
</protein>
<feature type="region of interest" description="Disordered" evidence="3">
    <location>
        <begin position="235"/>
        <end position="287"/>
    </location>
</feature>
<dbReference type="STRING" id="62062.ENSHHUP00000072491"/>
<dbReference type="InterPro" id="IPR025307">
    <property type="entry name" value="FIIND_dom"/>
</dbReference>
<evidence type="ECO:0000256" key="1">
    <source>
        <dbReference type="ARBA" id="ARBA00004514"/>
    </source>
</evidence>
<dbReference type="Pfam" id="PF13553">
    <property type="entry name" value="FIIND"/>
    <property type="match status" value="1"/>
</dbReference>
<reference evidence="6" key="1">
    <citation type="submission" date="2018-06" db="EMBL/GenBank/DDBJ databases">
        <title>Genome assembly of Danube salmon.</title>
        <authorList>
            <person name="Macqueen D.J."/>
            <person name="Gundappa M.K."/>
        </authorList>
    </citation>
    <scope>NUCLEOTIDE SEQUENCE [LARGE SCALE GENOMIC DNA]</scope>
</reference>
<keyword evidence="6" id="KW-1185">Reference proteome</keyword>
<dbReference type="Ensembl" id="ENSHHUT00000074891.1">
    <property type="protein sequence ID" value="ENSHHUP00000072491.1"/>
    <property type="gene ID" value="ENSHHUG00000042556.1"/>
</dbReference>
<evidence type="ECO:0000256" key="3">
    <source>
        <dbReference type="SAM" id="MobiDB-lite"/>
    </source>
</evidence>
<accession>A0A4W5Q5N2</accession>
<dbReference type="Proteomes" id="UP000314982">
    <property type="component" value="Unassembled WGS sequence"/>
</dbReference>
<evidence type="ECO:0000313" key="6">
    <source>
        <dbReference type="Proteomes" id="UP000314982"/>
    </source>
</evidence>
<evidence type="ECO:0000313" key="5">
    <source>
        <dbReference type="Ensembl" id="ENSHHUP00000072491.1"/>
    </source>
</evidence>
<comment type="subcellular location">
    <subcellularLocation>
        <location evidence="1">Cytoplasm</location>
        <location evidence="1">Cytosol</location>
    </subcellularLocation>
</comment>